<reference evidence="7" key="2">
    <citation type="submission" date="2015-07" db="EMBL/GenBank/DDBJ databases">
        <authorList>
            <person name="Noorani M."/>
        </authorList>
    </citation>
    <scope>NUCLEOTIDE SEQUENCE</scope>
    <source>
        <strain evidence="7">Yugu1</strain>
    </source>
</reference>
<dbReference type="PANTHER" id="PTHR34397">
    <property type="entry name" value="OS05G0237600 PROTEIN"/>
    <property type="match status" value="1"/>
</dbReference>
<evidence type="ECO:0000256" key="4">
    <source>
        <dbReference type="ARBA" id="ARBA00023163"/>
    </source>
</evidence>
<evidence type="ECO:0000256" key="1">
    <source>
        <dbReference type="ARBA" id="ARBA00004123"/>
    </source>
</evidence>
<dbReference type="GO" id="GO:0003677">
    <property type="term" value="F:DNA binding"/>
    <property type="evidence" value="ECO:0007669"/>
    <property type="project" value="UniProtKB-KW"/>
</dbReference>
<sequence>MEEDGISSKGNGEPKERSPARRRDGGSRLPPAKKLMHDAIRGRENEGRRWSGHDEAWGSGHAKDNEGMGDTCSLMVTTADGKKATVAAARHDFKFGDNQVSDALLARLSELGASAPRLVATKRLQSTDARANQNRLQLSGRSPLSRAFTDAERALLRTSTGMSVTAFDHRGCEYKMTCKLWKNDKHYRFMREGWKRFREAHHLTIANEARLTRRVTVELWAFRSRALPPPPAEEDCGHPYPDGVLGLVMLLREDGGEQEEAVDEEVAPAESYASRFLQMAAVGLLTLRTSETKRKRDDD</sequence>
<keyword evidence="3" id="KW-0238">DNA-binding</keyword>
<evidence type="ECO:0008006" key="8">
    <source>
        <dbReference type="Google" id="ProtNLM"/>
    </source>
</evidence>
<organism evidence="7">
    <name type="scientific">Setaria italica</name>
    <name type="common">Foxtail millet</name>
    <name type="synonym">Panicum italicum</name>
    <dbReference type="NCBI Taxonomy" id="4555"/>
    <lineage>
        <taxon>Eukaryota</taxon>
        <taxon>Viridiplantae</taxon>
        <taxon>Streptophyta</taxon>
        <taxon>Embryophyta</taxon>
        <taxon>Tracheophyta</taxon>
        <taxon>Spermatophyta</taxon>
        <taxon>Magnoliopsida</taxon>
        <taxon>Liliopsida</taxon>
        <taxon>Poales</taxon>
        <taxon>Poaceae</taxon>
        <taxon>PACMAD clade</taxon>
        <taxon>Panicoideae</taxon>
        <taxon>Panicodae</taxon>
        <taxon>Paniceae</taxon>
        <taxon>Cenchrinae</taxon>
        <taxon>Setaria</taxon>
    </lineage>
</organism>
<evidence type="ECO:0000256" key="6">
    <source>
        <dbReference type="SAM" id="MobiDB-lite"/>
    </source>
</evidence>
<gene>
    <name evidence="7" type="ORF">SETIT_5G312600v2</name>
</gene>
<protein>
    <recommendedName>
        <fullName evidence="8">TF-B3 domain-containing protein</fullName>
    </recommendedName>
</protein>
<dbReference type="InterPro" id="IPR003340">
    <property type="entry name" value="B3_DNA-bd"/>
</dbReference>
<name>A0A368RB25_SETIT</name>
<accession>A0A368RB25</accession>
<keyword evidence="5" id="KW-0539">Nucleus</keyword>
<evidence type="ECO:0000256" key="3">
    <source>
        <dbReference type="ARBA" id="ARBA00023125"/>
    </source>
</evidence>
<dbReference type="CDD" id="cd10017">
    <property type="entry name" value="B3_DNA"/>
    <property type="match status" value="1"/>
</dbReference>
<evidence type="ECO:0000313" key="7">
    <source>
        <dbReference type="EMBL" id="RCV27284.1"/>
    </source>
</evidence>
<feature type="compositionally biased region" description="Basic and acidic residues" evidence="6">
    <location>
        <begin position="12"/>
        <end position="26"/>
    </location>
</feature>
<dbReference type="EMBL" id="CM003532">
    <property type="protein sequence ID" value="RCV27284.1"/>
    <property type="molecule type" value="Genomic_DNA"/>
</dbReference>
<comment type="subcellular location">
    <subcellularLocation>
        <location evidence="1">Nucleus</location>
    </subcellularLocation>
</comment>
<keyword evidence="2" id="KW-0805">Transcription regulation</keyword>
<dbReference type="SUPFAM" id="SSF101936">
    <property type="entry name" value="DNA-binding pseudobarrel domain"/>
    <property type="match status" value="1"/>
</dbReference>
<dbReference type="OrthoDB" id="668173at2759"/>
<dbReference type="Gene3D" id="2.40.330.10">
    <property type="entry name" value="DNA-binding pseudobarrel domain"/>
    <property type="match status" value="1"/>
</dbReference>
<feature type="compositionally biased region" description="Basic and acidic residues" evidence="6">
    <location>
        <begin position="35"/>
        <end position="64"/>
    </location>
</feature>
<dbReference type="AlphaFoldDB" id="A0A368RB25"/>
<reference evidence="7" key="1">
    <citation type="journal article" date="2012" name="Nat. Biotechnol.">
        <title>Reference genome sequence of the model plant Setaria.</title>
        <authorList>
            <person name="Bennetzen J.L."/>
            <person name="Schmutz J."/>
            <person name="Wang H."/>
            <person name="Percifield R."/>
            <person name="Hawkins J."/>
            <person name="Pontaroli A.C."/>
            <person name="Estep M."/>
            <person name="Feng L."/>
            <person name="Vaughn J.N."/>
            <person name="Grimwood J."/>
            <person name="Jenkins J."/>
            <person name="Barry K."/>
            <person name="Lindquist E."/>
            <person name="Hellsten U."/>
            <person name="Deshpande S."/>
            <person name="Wang X."/>
            <person name="Wu X."/>
            <person name="Mitros T."/>
            <person name="Triplett J."/>
            <person name="Yang X."/>
            <person name="Ye C.Y."/>
            <person name="Mauro-Herrera M."/>
            <person name="Wang L."/>
            <person name="Li P."/>
            <person name="Sharma M."/>
            <person name="Sharma R."/>
            <person name="Ronald P.C."/>
            <person name="Panaud O."/>
            <person name="Kellogg E.A."/>
            <person name="Brutnell T.P."/>
            <person name="Doust A.N."/>
            <person name="Tuskan G.A."/>
            <person name="Rokhsar D."/>
            <person name="Devos K.M."/>
        </authorList>
    </citation>
    <scope>NUCLEOTIDE SEQUENCE [LARGE SCALE GENOMIC DNA]</scope>
    <source>
        <strain evidence="7">Yugu1</strain>
    </source>
</reference>
<dbReference type="InterPro" id="IPR015300">
    <property type="entry name" value="DNA-bd_pseudobarrel_sf"/>
</dbReference>
<feature type="region of interest" description="Disordered" evidence="6">
    <location>
        <begin position="1"/>
        <end position="64"/>
    </location>
</feature>
<proteinExistence type="predicted"/>
<dbReference type="PANTHER" id="PTHR34397:SF16">
    <property type="entry name" value="TF-B3 DOMAIN-CONTAINING PROTEIN"/>
    <property type="match status" value="1"/>
</dbReference>
<evidence type="ECO:0000256" key="5">
    <source>
        <dbReference type="ARBA" id="ARBA00023242"/>
    </source>
</evidence>
<keyword evidence="4" id="KW-0804">Transcription</keyword>
<dbReference type="GO" id="GO:0005634">
    <property type="term" value="C:nucleus"/>
    <property type="evidence" value="ECO:0007669"/>
    <property type="project" value="UniProtKB-SubCell"/>
</dbReference>
<evidence type="ECO:0000256" key="2">
    <source>
        <dbReference type="ARBA" id="ARBA00023015"/>
    </source>
</evidence>